<accession>A0A937RMX1</accession>
<dbReference type="PANTHER" id="PTHR46928:SF1">
    <property type="entry name" value="MESENCHYME-SPECIFIC CELL SURFACE GLYCOPROTEIN"/>
    <property type="match status" value="1"/>
</dbReference>
<evidence type="ECO:0000313" key="4">
    <source>
        <dbReference type="Proteomes" id="UP000604475"/>
    </source>
</evidence>
<organism evidence="3 4">
    <name type="scientific">Frankia nepalensis</name>
    <dbReference type="NCBI Taxonomy" id="1836974"/>
    <lineage>
        <taxon>Bacteria</taxon>
        <taxon>Bacillati</taxon>
        <taxon>Actinomycetota</taxon>
        <taxon>Actinomycetes</taxon>
        <taxon>Frankiales</taxon>
        <taxon>Frankiaceae</taxon>
        <taxon>Frankia</taxon>
    </lineage>
</organism>
<keyword evidence="4" id="KW-1185">Reference proteome</keyword>
<dbReference type="Proteomes" id="UP000604475">
    <property type="component" value="Unassembled WGS sequence"/>
</dbReference>
<feature type="domain" description="Choice-of-anchor I" evidence="2">
    <location>
        <begin position="59"/>
        <end position="559"/>
    </location>
</feature>
<dbReference type="NCBIfam" id="NF038117">
    <property type="entry name" value="choice_anch_I"/>
    <property type="match status" value="1"/>
</dbReference>
<dbReference type="InterPro" id="IPR052956">
    <property type="entry name" value="Mesenchyme-surface_protein"/>
</dbReference>
<dbReference type="InterPro" id="IPR055188">
    <property type="entry name" value="Choice_anch_I"/>
</dbReference>
<feature type="chain" id="PRO_5037366934" evidence="1">
    <location>
        <begin position="29"/>
        <end position="562"/>
    </location>
</feature>
<dbReference type="Gene3D" id="2.130.10.10">
    <property type="entry name" value="YVTN repeat-like/Quinoprotein amine dehydrogenase"/>
    <property type="match status" value="1"/>
</dbReference>
<proteinExistence type="predicted"/>
<evidence type="ECO:0000256" key="1">
    <source>
        <dbReference type="SAM" id="SignalP"/>
    </source>
</evidence>
<dbReference type="InterPro" id="IPR015943">
    <property type="entry name" value="WD40/YVTN_repeat-like_dom_sf"/>
</dbReference>
<sequence>MFNRRTWPPLVVAAGATAVALLATPASAVVVPNPVTLSAPDAEISLAPLGSHDTGVFDEGAAEIVEYYAKAKRLLKVNAAAGEVEVLDVRNPAAPTRLFAVTTAGITAADGSVIPAGASANSVAVRKDGLGVIAVQSDDKTDLGWLVFFDANGSGAALGAVRVGALPDMVTITEDGEYAVVANEGEPAEDYSVDPEGSISIVSIPRKIGAAVPQSAVRAAGFHAFEGNKLPAGIRIFGGRADAGTGTPAFPVSENLEPEYITIDRRSKKAYVTLQEANGMAVVDLKKATVEKIWSFGTVDRSVVPFDASDRDSAVNIRTWPVKAFRLPDSVAQFEVGGDIYLITADEGDTRDWDGYSEVARVKDLGSGGRKPICASVATAAGMTLAQLRSDANLGRLNITLAQGLSADGSCYETLYTHGSRGFSIWTADGQLVSYSGDKFEKLIAQALPTYFNSNHTEVAFDGRSDDKGPEPEGVAIGKVRHHLYAFIGLERVGGVMVFDVSDPAAPTFVTYVNNRDFATNAGDLGPEGLHFIDNSDSPTGEPMLAVGNEVSGSTTLFAINH</sequence>
<feature type="signal peptide" evidence="1">
    <location>
        <begin position="1"/>
        <end position="28"/>
    </location>
</feature>
<evidence type="ECO:0000259" key="2">
    <source>
        <dbReference type="Pfam" id="PF22494"/>
    </source>
</evidence>
<dbReference type="RefSeq" id="WP_203007532.1">
    <property type="nucleotide sequence ID" value="NZ_JADWYU010000125.1"/>
</dbReference>
<gene>
    <name evidence="3" type="ORF">I7412_32135</name>
</gene>
<dbReference type="EMBL" id="JAEACQ010000282">
    <property type="protein sequence ID" value="MBL7631729.1"/>
    <property type="molecule type" value="Genomic_DNA"/>
</dbReference>
<name>A0A937RMX1_9ACTN</name>
<keyword evidence="1" id="KW-0732">Signal</keyword>
<dbReference type="Pfam" id="PF22494">
    <property type="entry name" value="choice_anch_I"/>
    <property type="match status" value="1"/>
</dbReference>
<dbReference type="PANTHER" id="PTHR46928">
    <property type="entry name" value="MESENCHYME-SPECIFIC CELL SURFACE GLYCOPROTEIN"/>
    <property type="match status" value="1"/>
</dbReference>
<dbReference type="AlphaFoldDB" id="A0A937RMX1"/>
<comment type="caution">
    <text evidence="3">The sequence shown here is derived from an EMBL/GenBank/DDBJ whole genome shotgun (WGS) entry which is preliminary data.</text>
</comment>
<protein>
    <submittedName>
        <fullName evidence="3">Choice-of-anchor I family protein</fullName>
    </submittedName>
</protein>
<dbReference type="SUPFAM" id="SSF75011">
    <property type="entry name" value="3-carboxy-cis,cis-mucoante lactonizing enzyme"/>
    <property type="match status" value="1"/>
</dbReference>
<reference evidence="3" key="1">
    <citation type="submission" date="2020-12" db="EMBL/GenBank/DDBJ databases">
        <title>Genomic characterization of non-nitrogen-fixing Frankia strains.</title>
        <authorList>
            <person name="Carlos-Shanley C."/>
            <person name="Guerra T."/>
            <person name="Hahn D."/>
        </authorList>
    </citation>
    <scope>NUCLEOTIDE SEQUENCE</scope>
    <source>
        <strain evidence="3">CN6</strain>
    </source>
</reference>
<evidence type="ECO:0000313" key="3">
    <source>
        <dbReference type="EMBL" id="MBL7631729.1"/>
    </source>
</evidence>